<feature type="transmembrane region" description="Helical" evidence="6">
    <location>
        <begin position="159"/>
        <end position="177"/>
    </location>
</feature>
<evidence type="ECO:0008006" key="8">
    <source>
        <dbReference type="Google" id="ProtNLM"/>
    </source>
</evidence>
<dbReference type="GO" id="GO:0016409">
    <property type="term" value="F:palmitoyltransferase activity"/>
    <property type="evidence" value="ECO:0007669"/>
    <property type="project" value="TreeGrafter"/>
</dbReference>
<feature type="transmembrane region" description="Helical" evidence="6">
    <location>
        <begin position="34"/>
        <end position="52"/>
    </location>
</feature>
<evidence type="ECO:0000256" key="2">
    <source>
        <dbReference type="ARBA" id="ARBA00022692"/>
    </source>
</evidence>
<feature type="transmembrane region" description="Helical" evidence="6">
    <location>
        <begin position="457"/>
        <end position="480"/>
    </location>
</feature>
<evidence type="ECO:0000256" key="1">
    <source>
        <dbReference type="ARBA" id="ARBA00004141"/>
    </source>
</evidence>
<evidence type="ECO:0000256" key="3">
    <source>
        <dbReference type="ARBA" id="ARBA00022989"/>
    </source>
</evidence>
<accession>G3ML86</accession>
<dbReference type="InterPro" id="IPR004299">
    <property type="entry name" value="MBOAT_fam"/>
</dbReference>
<feature type="transmembrane region" description="Helical" evidence="6">
    <location>
        <begin position="313"/>
        <end position="333"/>
    </location>
</feature>
<dbReference type="EMBL" id="JO842637">
    <property type="protein sequence ID" value="AEO34254.1"/>
    <property type="molecule type" value="mRNA"/>
</dbReference>
<protein>
    <recommendedName>
        <fullName evidence="8">Acyltransferase required for palmitoylation of hedgehog hh family of secreted signaling</fullName>
    </recommendedName>
</protein>
<organism evidence="7">
    <name type="scientific">Amblyomma maculatum</name>
    <name type="common">Gulf Coast tick</name>
    <dbReference type="NCBI Taxonomy" id="34609"/>
    <lineage>
        <taxon>Eukaryota</taxon>
        <taxon>Metazoa</taxon>
        <taxon>Ecdysozoa</taxon>
        <taxon>Arthropoda</taxon>
        <taxon>Chelicerata</taxon>
        <taxon>Arachnida</taxon>
        <taxon>Acari</taxon>
        <taxon>Parasitiformes</taxon>
        <taxon>Ixodida</taxon>
        <taxon>Ixodoidea</taxon>
        <taxon>Ixodidae</taxon>
        <taxon>Amblyomminae</taxon>
        <taxon>Amblyomma</taxon>
    </lineage>
</organism>
<dbReference type="GO" id="GO:0005783">
    <property type="term" value="C:endoplasmic reticulum"/>
    <property type="evidence" value="ECO:0007669"/>
    <property type="project" value="TreeGrafter"/>
</dbReference>
<keyword evidence="2 6" id="KW-0812">Transmembrane</keyword>
<dbReference type="AlphaFoldDB" id="G3ML86"/>
<comment type="similarity">
    <text evidence="5">Belongs to the membrane-bound acyltransferase family. HHAT subfamily.</text>
</comment>
<proteinExistence type="evidence at transcript level"/>
<reference evidence="7" key="1">
    <citation type="journal article" date="2011" name="PLoS ONE">
        <title>A deep insight into the sialotranscriptome of the gulf coast tick, Amblyomma maculatum.</title>
        <authorList>
            <person name="Karim S."/>
            <person name="Singh P."/>
            <person name="Ribeiro J.M."/>
        </authorList>
    </citation>
    <scope>NUCLEOTIDE SEQUENCE</scope>
    <source>
        <tissue evidence="7">Salivary gland</tissue>
    </source>
</reference>
<keyword evidence="4 6" id="KW-0472">Membrane</keyword>
<dbReference type="PANTHER" id="PTHR13285:SF18">
    <property type="entry name" value="PROTEIN-CYSTEINE N-PALMITOYLTRANSFERASE RASP"/>
    <property type="match status" value="1"/>
</dbReference>
<feature type="transmembrane region" description="Helical" evidence="6">
    <location>
        <begin position="129"/>
        <end position="152"/>
    </location>
</feature>
<dbReference type="GO" id="GO:0016020">
    <property type="term" value="C:membrane"/>
    <property type="evidence" value="ECO:0007669"/>
    <property type="project" value="UniProtKB-SubCell"/>
</dbReference>
<comment type="subcellular location">
    <subcellularLocation>
        <location evidence="1">Membrane</location>
        <topology evidence="1">Multi-pass membrane protein</topology>
    </subcellularLocation>
</comment>
<dbReference type="Pfam" id="PF03062">
    <property type="entry name" value="MBOAT"/>
    <property type="match status" value="1"/>
</dbReference>
<evidence type="ECO:0000313" key="7">
    <source>
        <dbReference type="EMBL" id="AEO34254.1"/>
    </source>
</evidence>
<evidence type="ECO:0000256" key="6">
    <source>
        <dbReference type="SAM" id="Phobius"/>
    </source>
</evidence>
<keyword evidence="3 6" id="KW-1133">Transmembrane helix</keyword>
<evidence type="ECO:0000256" key="5">
    <source>
        <dbReference type="ARBA" id="ARBA00038268"/>
    </source>
</evidence>
<dbReference type="InterPro" id="IPR051085">
    <property type="entry name" value="MB_O-acyltransferase"/>
</dbReference>
<sequence length="532" mass="61374">MDAGMSAPVMEKGQHVSAKKVSDNGRWRFDLEKVVYWTVSFAAVFYGLWKFATNERNAGLLREMKHGFAPSPYGLRNLQDMTNWGWRTTKFVLYEAWKWYLLHPVLARATAFYAPSLLPVFYATYSSIFVAWLFGWEVLILFLGQHAAFYVITWFRKPILCYVLAFAMHFQKFVSPFNGLEYMHPRYGLMPYRAAYVTFHWNLMRGISFSMDFISTQRSETDESRRRKWPPYWETLAYSLYLPTIYTGPPQNYDYFLTQMNKPRPSCTLLEIATCIARLLRSGAHFLLMELMSHYLYSSAMSKWPIVVATMDLPSVLGLALSLLFTFYVRYLFTYGFPGALGRAEGFDVPPRAKCIARMSRCSFFWRHFDRGMHLWIRRYVYIPAVGEGRHPVRMVIGTAVAFGFTWAWHSMMKADAIWCSLSVLGIAQEVLLVEIRKWQPIKKFEGLYLASAHRMRVAAAVLGAPHFMLTICACLFHLAEIDTVLVICRRATGFPLPLLPIMVLLYCGCQTSMDAAEWDASASARRKQASS</sequence>
<name>G3ML86_AMBMU</name>
<dbReference type="PANTHER" id="PTHR13285">
    <property type="entry name" value="ACYLTRANSFERASE"/>
    <property type="match status" value="1"/>
</dbReference>
<evidence type="ECO:0000256" key="4">
    <source>
        <dbReference type="ARBA" id="ARBA00023136"/>
    </source>
</evidence>